<dbReference type="AlphaFoldDB" id="A0A4D6MAI1"/>
<proteinExistence type="predicted"/>
<keyword evidence="2" id="KW-1185">Reference proteome</keyword>
<protein>
    <submittedName>
        <fullName evidence="1">Uncharacterized protein</fullName>
    </submittedName>
</protein>
<sequence>MEDNFIRPWKCLAPSLEQPSLIPKPTMYFLQALANGAVYLSLSQLPTLCRKGDRLAIAIPEDPYKEGFP</sequence>
<gene>
    <name evidence="1" type="ORF">DEO72_LG6g2118</name>
</gene>
<name>A0A4D6MAI1_VIGUN</name>
<dbReference type="Proteomes" id="UP000501690">
    <property type="component" value="Linkage Group LG6"/>
</dbReference>
<organism evidence="1 2">
    <name type="scientific">Vigna unguiculata</name>
    <name type="common">Cowpea</name>
    <dbReference type="NCBI Taxonomy" id="3917"/>
    <lineage>
        <taxon>Eukaryota</taxon>
        <taxon>Viridiplantae</taxon>
        <taxon>Streptophyta</taxon>
        <taxon>Embryophyta</taxon>
        <taxon>Tracheophyta</taxon>
        <taxon>Spermatophyta</taxon>
        <taxon>Magnoliopsida</taxon>
        <taxon>eudicotyledons</taxon>
        <taxon>Gunneridae</taxon>
        <taxon>Pentapetalae</taxon>
        <taxon>rosids</taxon>
        <taxon>fabids</taxon>
        <taxon>Fabales</taxon>
        <taxon>Fabaceae</taxon>
        <taxon>Papilionoideae</taxon>
        <taxon>50 kb inversion clade</taxon>
        <taxon>NPAAA clade</taxon>
        <taxon>indigoferoid/millettioid clade</taxon>
        <taxon>Phaseoleae</taxon>
        <taxon>Vigna</taxon>
    </lineage>
</organism>
<dbReference type="EMBL" id="CP039350">
    <property type="protein sequence ID" value="QCD97408.1"/>
    <property type="molecule type" value="Genomic_DNA"/>
</dbReference>
<evidence type="ECO:0000313" key="2">
    <source>
        <dbReference type="Proteomes" id="UP000501690"/>
    </source>
</evidence>
<reference evidence="1 2" key="1">
    <citation type="submission" date="2019-04" db="EMBL/GenBank/DDBJ databases">
        <title>An improved genome assembly and genetic linkage map for asparagus bean, Vigna unguiculata ssp. sesquipedialis.</title>
        <authorList>
            <person name="Xia Q."/>
            <person name="Zhang R."/>
            <person name="Dong Y."/>
        </authorList>
    </citation>
    <scope>NUCLEOTIDE SEQUENCE [LARGE SCALE GENOMIC DNA]</scope>
    <source>
        <tissue evidence="1">Leaf</tissue>
    </source>
</reference>
<evidence type="ECO:0000313" key="1">
    <source>
        <dbReference type="EMBL" id="QCD97408.1"/>
    </source>
</evidence>
<accession>A0A4D6MAI1</accession>